<evidence type="ECO:0008006" key="5">
    <source>
        <dbReference type="Google" id="ProtNLM"/>
    </source>
</evidence>
<dbReference type="GO" id="GO:0003723">
    <property type="term" value="F:RNA binding"/>
    <property type="evidence" value="ECO:0007669"/>
    <property type="project" value="TreeGrafter"/>
</dbReference>
<sequence length="423" mass="45672">MPSDLSSYLAQNYLVADPKPTKKRKRKQAAEGLIIADDDDASWAKPQASANDDVDGPATVDGSSAEFRRTKKSNWKSITGAPTSQPANADADAAAADAILASAAAETLAAQHDDDALPTFDDAGVAKMIADPKPTKKRKRKQAAEGLIIADDDDASWAKPQASANDDVDGPATVDGSSAEFRRTKKSNWKSITGAPTSTPANADADALPTFDDAGVAKMSDGTHAGLQSAATVSAQLRRRQAAEQAEFARMKAGGREEETVYRDATGRRVDVSMRRAEARRAAAEAEEREKERQAKIAPKGDVQAAAAKARREALEDAKTMAFARGADDDDMNREMKGKERWNDPMAQFMQTDTATTTTGGKAKKGKNRPIYTGGAPPNRYGIRPGYRWDGVDRSNGFEGERFKAINRRERNKGLDYSWQMDE</sequence>
<feature type="compositionally biased region" description="Polar residues" evidence="2">
    <location>
        <begin position="75"/>
        <end position="86"/>
    </location>
</feature>
<dbReference type="AlphaFoldDB" id="A0A0G4MIG4"/>
<accession>A0A0G4MIG4</accession>
<dbReference type="Proteomes" id="UP000045706">
    <property type="component" value="Unassembled WGS sequence"/>
</dbReference>
<evidence type="ECO:0000256" key="2">
    <source>
        <dbReference type="SAM" id="MobiDB-lite"/>
    </source>
</evidence>
<gene>
    <name evidence="3" type="ORF">BN1723_014818</name>
</gene>
<dbReference type="GO" id="GO:0070274">
    <property type="term" value="C:RES complex"/>
    <property type="evidence" value="ECO:0007669"/>
    <property type="project" value="TreeGrafter"/>
</dbReference>
<feature type="region of interest" description="Disordered" evidence="2">
    <location>
        <begin position="36"/>
        <end position="91"/>
    </location>
</feature>
<reference evidence="4" key="1">
    <citation type="submission" date="2015-05" db="EMBL/GenBank/DDBJ databases">
        <authorList>
            <person name="Fogelqvist Johan"/>
        </authorList>
    </citation>
    <scope>NUCLEOTIDE SEQUENCE [LARGE SCALE GENOMIC DNA]</scope>
</reference>
<feature type="compositionally biased region" description="Basic and acidic residues" evidence="2">
    <location>
        <begin position="282"/>
        <end position="295"/>
    </location>
</feature>
<feature type="compositionally biased region" description="Basic and acidic residues" evidence="2">
    <location>
        <begin position="333"/>
        <end position="343"/>
    </location>
</feature>
<evidence type="ECO:0000313" key="3">
    <source>
        <dbReference type="EMBL" id="CRK34051.1"/>
    </source>
</evidence>
<dbReference type="PANTHER" id="PTHR31809:SF0">
    <property type="entry name" value="BUD13 HOMOLOG"/>
    <property type="match status" value="1"/>
</dbReference>
<evidence type="ECO:0000313" key="4">
    <source>
        <dbReference type="Proteomes" id="UP000045706"/>
    </source>
</evidence>
<name>A0A0G4MIG4_VERLO</name>
<feature type="region of interest" description="Disordered" evidence="2">
    <location>
        <begin position="321"/>
        <end position="394"/>
    </location>
</feature>
<dbReference type="GO" id="GO:0005684">
    <property type="term" value="C:U2-type spliceosomal complex"/>
    <property type="evidence" value="ECO:0007669"/>
    <property type="project" value="TreeGrafter"/>
</dbReference>
<organism evidence="3 4">
    <name type="scientific">Verticillium longisporum</name>
    <name type="common">Verticillium dahliae var. longisporum</name>
    <dbReference type="NCBI Taxonomy" id="100787"/>
    <lineage>
        <taxon>Eukaryota</taxon>
        <taxon>Fungi</taxon>
        <taxon>Dikarya</taxon>
        <taxon>Ascomycota</taxon>
        <taxon>Pezizomycotina</taxon>
        <taxon>Sordariomycetes</taxon>
        <taxon>Hypocreomycetidae</taxon>
        <taxon>Glomerellales</taxon>
        <taxon>Plectosphaerellaceae</taxon>
        <taxon>Verticillium</taxon>
    </lineage>
</organism>
<dbReference type="InterPro" id="IPR051112">
    <property type="entry name" value="CWC26_splicing_factor"/>
</dbReference>
<feature type="compositionally biased region" description="Polar residues" evidence="2">
    <location>
        <begin position="189"/>
        <end position="201"/>
    </location>
</feature>
<dbReference type="EMBL" id="CVQI01026335">
    <property type="protein sequence ID" value="CRK34051.1"/>
    <property type="molecule type" value="Genomic_DNA"/>
</dbReference>
<comment type="similarity">
    <text evidence="1">Belongs to the CWC26 family.</text>
</comment>
<dbReference type="InterPro" id="IPR018609">
    <property type="entry name" value="Bud13"/>
</dbReference>
<evidence type="ECO:0000256" key="1">
    <source>
        <dbReference type="ARBA" id="ARBA00011069"/>
    </source>
</evidence>
<feature type="region of interest" description="Disordered" evidence="2">
    <location>
        <begin position="282"/>
        <end position="305"/>
    </location>
</feature>
<dbReference type="GO" id="GO:0000398">
    <property type="term" value="P:mRNA splicing, via spliceosome"/>
    <property type="evidence" value="ECO:0007669"/>
    <property type="project" value="TreeGrafter"/>
</dbReference>
<dbReference type="PANTHER" id="PTHR31809">
    <property type="entry name" value="BUD13 HOMOLOG"/>
    <property type="match status" value="1"/>
</dbReference>
<dbReference type="Pfam" id="PF09736">
    <property type="entry name" value="Bud13"/>
    <property type="match status" value="1"/>
</dbReference>
<protein>
    <recommendedName>
        <fullName evidence="5">Pre-mRNA-splicing factor CWC26</fullName>
    </recommendedName>
</protein>
<feature type="region of interest" description="Disordered" evidence="2">
    <location>
        <begin position="128"/>
        <end position="206"/>
    </location>
</feature>
<proteinExistence type="inferred from homology"/>